<gene>
    <name evidence="1" type="ORF">IF651_14955</name>
</gene>
<dbReference type="RefSeq" id="WP_191829932.1">
    <property type="nucleotide sequence ID" value="NZ_JACYHB010000014.1"/>
</dbReference>
<proteinExistence type="predicted"/>
<sequence length="191" mass="20196">MSSGSTGGPLRGRGAVDGLVSPHPVASMLPGVYLDDELLGRFVTAFDEALAPVFLTLDTLECYVDPRLAPRDHLEWVGRWVGVELDPGWDLARCREVVADAARTQRLRGTSRGVADAVRAVTGGDVEVTDTGGVVASTTAGADLPGSDGPSFHVRVLADAPGDVDDAHVRDVVTQSCPVHVPYTLEVVERR</sequence>
<reference evidence="1" key="2">
    <citation type="submission" date="2020-09" db="EMBL/GenBank/DDBJ databases">
        <authorList>
            <person name="Yu Y."/>
        </authorList>
    </citation>
    <scope>NUCLEOTIDE SEQUENCE</scope>
    <source>
        <strain evidence="1">KCTC 49039</strain>
    </source>
</reference>
<dbReference type="NCBIfam" id="TIGR02242">
    <property type="entry name" value="tail_TIGR02242"/>
    <property type="match status" value="1"/>
</dbReference>
<evidence type="ECO:0000313" key="1">
    <source>
        <dbReference type="EMBL" id="MBD8080354.1"/>
    </source>
</evidence>
<dbReference type="InterPro" id="IPR006521">
    <property type="entry name" value="Tail_protein_I"/>
</dbReference>
<dbReference type="Pfam" id="PF09684">
    <property type="entry name" value="Tail_P2_I"/>
    <property type="match status" value="1"/>
</dbReference>
<dbReference type="InterPro" id="IPR011748">
    <property type="entry name" value="Unchr_phage_tail-like"/>
</dbReference>
<dbReference type="Proteomes" id="UP000610846">
    <property type="component" value="Unassembled WGS sequence"/>
</dbReference>
<dbReference type="AlphaFoldDB" id="A0A927J1S8"/>
<protein>
    <submittedName>
        <fullName evidence="1">Phage tail protein</fullName>
    </submittedName>
</protein>
<organism evidence="1 2">
    <name type="scientific">Cellulosimicrobium arenosum</name>
    <dbReference type="NCBI Taxonomy" id="2708133"/>
    <lineage>
        <taxon>Bacteria</taxon>
        <taxon>Bacillati</taxon>
        <taxon>Actinomycetota</taxon>
        <taxon>Actinomycetes</taxon>
        <taxon>Micrococcales</taxon>
        <taxon>Promicromonosporaceae</taxon>
        <taxon>Cellulosimicrobium</taxon>
    </lineage>
</organism>
<name>A0A927J1S8_9MICO</name>
<reference evidence="1" key="1">
    <citation type="journal article" date="2018" name="Curr. Microbiol.">
        <title>Cellulosimicrobium arenosum sp. nov., Isolated from Marine Sediment Sand.</title>
        <authorList>
            <person name="Oh M."/>
            <person name="Kim J.H."/>
            <person name="Yoon J.H."/>
            <person name="Schumann P."/>
            <person name="Kim W."/>
        </authorList>
    </citation>
    <scope>NUCLEOTIDE SEQUENCE</scope>
    <source>
        <strain evidence="1">KCTC 49039</strain>
    </source>
</reference>
<dbReference type="EMBL" id="JACYHB010000014">
    <property type="protein sequence ID" value="MBD8080354.1"/>
    <property type="molecule type" value="Genomic_DNA"/>
</dbReference>
<accession>A0A927J1S8</accession>
<keyword evidence="2" id="KW-1185">Reference proteome</keyword>
<evidence type="ECO:0000313" key="2">
    <source>
        <dbReference type="Proteomes" id="UP000610846"/>
    </source>
</evidence>
<comment type="caution">
    <text evidence="1">The sequence shown here is derived from an EMBL/GenBank/DDBJ whole genome shotgun (WGS) entry which is preliminary data.</text>
</comment>